<evidence type="ECO:0000259" key="1">
    <source>
        <dbReference type="Pfam" id="PF07481"/>
    </source>
</evidence>
<dbReference type="RefSeq" id="WP_160364176.1">
    <property type="nucleotide sequence ID" value="NZ_JACEIB010000027.1"/>
</dbReference>
<dbReference type="AlphaFoldDB" id="A0A838LFV1"/>
<sequence length="278" mass="29221">MTTITTASASATRNLQATTTAQEFVFAAGIVGHMFNPLGARPWASAQLPSMWTAALFSNNQPQAQWTASTGAEGQASIDLGDGYSLQLDENSSSATITDANTGQTTQIWGDPHVNVNGQHQFDFYGTTTFTLPNGTKITVNTQQSQSNPDVYYADTLTITKGSQGLTVTGLSEQTKGDLAITMGQNGYALDSATADGYVLDEKTEGSGWTSAYTGQDATQADLDETKPGSAFETLQQLSGLFGQFLAGAVLFGFAAEMGSDISHGMHAHAEGRAQIFA</sequence>
<gene>
    <name evidence="2" type="ORF">HZF05_19675</name>
</gene>
<feature type="domain" description="DUF1521" evidence="1">
    <location>
        <begin position="66"/>
        <end position="231"/>
    </location>
</feature>
<evidence type="ECO:0000313" key="2">
    <source>
        <dbReference type="EMBL" id="MBA2936308.1"/>
    </source>
</evidence>
<accession>A0A838LFV1</accession>
<protein>
    <submittedName>
        <fullName evidence="2">DUF1521 domain-containing protein</fullName>
    </submittedName>
</protein>
<dbReference type="Proteomes" id="UP000570166">
    <property type="component" value="Unassembled WGS sequence"/>
</dbReference>
<organism evidence="2 3">
    <name type="scientific">Sphingomonas chungangi</name>
    <dbReference type="NCBI Taxonomy" id="2683589"/>
    <lineage>
        <taxon>Bacteria</taxon>
        <taxon>Pseudomonadati</taxon>
        <taxon>Pseudomonadota</taxon>
        <taxon>Alphaproteobacteria</taxon>
        <taxon>Sphingomonadales</taxon>
        <taxon>Sphingomonadaceae</taxon>
        <taxon>Sphingomonas</taxon>
    </lineage>
</organism>
<comment type="caution">
    <text evidence="2">The sequence shown here is derived from an EMBL/GenBank/DDBJ whole genome shotgun (WGS) entry which is preliminary data.</text>
</comment>
<dbReference type="EMBL" id="JACEIB010000027">
    <property type="protein sequence ID" value="MBA2936308.1"/>
    <property type="molecule type" value="Genomic_DNA"/>
</dbReference>
<evidence type="ECO:0000313" key="3">
    <source>
        <dbReference type="Proteomes" id="UP000570166"/>
    </source>
</evidence>
<keyword evidence="3" id="KW-1185">Reference proteome</keyword>
<proteinExistence type="predicted"/>
<dbReference type="InterPro" id="IPR011086">
    <property type="entry name" value="DUF1521"/>
</dbReference>
<name>A0A838LFV1_9SPHN</name>
<dbReference type="Pfam" id="PF07481">
    <property type="entry name" value="DUF1521"/>
    <property type="match status" value="1"/>
</dbReference>
<reference evidence="2 3" key="1">
    <citation type="submission" date="2020-07" db="EMBL/GenBank/DDBJ databases">
        <authorList>
            <person name="Sun Q."/>
        </authorList>
    </citation>
    <scope>NUCLEOTIDE SEQUENCE [LARGE SCALE GENOMIC DNA]</scope>
    <source>
        <strain evidence="2 3">CGMCC 1.13654</strain>
    </source>
</reference>